<reference evidence="1 2" key="1">
    <citation type="journal article" date="2017" name="Int. J. Syst. Evol. Microbiol.">
        <title>Gemmobacter straminiformis sp. nov., isolated from an artificial fountain.</title>
        <authorList>
            <person name="Kang J.Y."/>
            <person name="Kim M.J."/>
            <person name="Chun J."/>
            <person name="Son K.P."/>
            <person name="Jahng K.Y."/>
        </authorList>
    </citation>
    <scope>NUCLEOTIDE SEQUENCE [LARGE SCALE GENOMIC DNA]</scope>
    <source>
        <strain evidence="1 2">CAM-8</strain>
    </source>
</reference>
<gene>
    <name evidence="1" type="ORF">H7F16_05545</name>
</gene>
<evidence type="ECO:0000313" key="2">
    <source>
        <dbReference type="Proteomes" id="UP000555411"/>
    </source>
</evidence>
<proteinExistence type="predicted"/>
<organism evidence="1 2">
    <name type="scientific">Paragemmobacter straminiformis</name>
    <dbReference type="NCBI Taxonomy" id="2045119"/>
    <lineage>
        <taxon>Bacteria</taxon>
        <taxon>Pseudomonadati</taxon>
        <taxon>Pseudomonadota</taxon>
        <taxon>Alphaproteobacteria</taxon>
        <taxon>Rhodobacterales</taxon>
        <taxon>Paracoccaceae</taxon>
        <taxon>Paragemmobacter</taxon>
    </lineage>
</organism>
<keyword evidence="2" id="KW-1185">Reference proteome</keyword>
<dbReference type="EMBL" id="JACLQD010000001">
    <property type="protein sequence ID" value="MBC2834962.1"/>
    <property type="molecule type" value="Genomic_DNA"/>
</dbReference>
<dbReference type="Proteomes" id="UP000555411">
    <property type="component" value="Unassembled WGS sequence"/>
</dbReference>
<name>A0A842I494_9RHOB</name>
<sequence length="55" mass="6211">MSRHLADHGHARGTGRVRAFMRIARAGRGFWHRSEAAAGNRRLVEFLRIARGRSA</sequence>
<dbReference type="AlphaFoldDB" id="A0A842I494"/>
<protein>
    <submittedName>
        <fullName evidence="1">Uncharacterized protein</fullName>
    </submittedName>
</protein>
<accession>A0A842I494</accession>
<evidence type="ECO:0000313" key="1">
    <source>
        <dbReference type="EMBL" id="MBC2834962.1"/>
    </source>
</evidence>
<comment type="caution">
    <text evidence="1">The sequence shown here is derived from an EMBL/GenBank/DDBJ whole genome shotgun (WGS) entry which is preliminary data.</text>
</comment>
<dbReference type="RefSeq" id="WP_185796522.1">
    <property type="nucleotide sequence ID" value="NZ_JACLQD010000001.1"/>
</dbReference>